<dbReference type="OrthoDB" id="5061070at2759"/>
<sequence length="1358" mass="152539">MLRARASPVVHEQPQLPLQPQVNSDVFIGPDGVAIQGILTKVHREMTVEEYQIGAFGRCYEVKKLRHPDSKSYACKILDKTNFTSEKIIDRVKYEMRVMRLLPKHESVVEFFDLFEDRMHLYILMEKCTSKTLHDLLQRRKRLTEFEACYYMSQLASGIAALHSVGIVHRDIKHSNLLLDSGNRIKIADFGLSTIVATETDRKLSFLGTPNFLAPELVNRGGHSFGVDVWAAGILLFVILYGRPPFSVQRTSSEGNMKQLYRRITSEDILFPPEPHVTGAVQNLIRSLCCRDEEGRTRAEDICSDTWFSIYSTNGLPSYMPQDIFLRPIGSMKEFRMLTGEVAVSDIRMRTPAATNGRLDDSAQVKSDQGRMITTTDSHYKLIVQWKEHLQRFCNKTRLYLRQPMHIREQQLDRLPVNFNERYPAVGTYVLSWLTIEKFGLGFRLSDMSEGVLFNDNTSMLYNVESGEYAYIKSRESVTKMGTYVDGTIPANLKKKQNLVHGFARGIDKKFSLRVDHSICSRDRSRDASKYVLQARSTKVGVIFLLSGNVIQFSLFDHSKLFLYREGHIFYKDARGHKWHFDLEKGPAMLINDPRIDVEQFLLCLDFAQKVLVAWGPASQSSGKSSVLENLVGRDFLPRGSGIVTRRPLVLQLVNIPRKEGSAEDGESVARAQFLHLPNKVFTDMSEVRREIERETERLAGSNKGIVKSPIHLRISSPDVLSLTLVDLPGITKIPVGDQPSDIEMQTRNLVFEYISKPNSIIVAISPANVDIVNSESLKFAREVDPKGSRTIGVITKIDLMDRGTNSLDILTGRVYPLRLGFVGVVNRSQEDTQSNKPIAESLAFEEEFFRTHQVYRTIQQHCGTANLAKVLNQLLMQHIRDHLPSIKTKINALISQTEQELTSYGHMSADKDGVSKSGRMLKLITLFATEFNNSIEGTAPEMSTAELCGGARLYYIFNDIFASGLDSVNPTANLTNSDIRTAIRNSTGPRASLFVPEIAFQLLVKPQIKSLEPPALRCVQLAYEELMKIGLTCGNNEMRRYPRLHAKVVEVVSDLLRERVGPASAYVESLIAIERAYINTNHPDFIGGPGAISDLQRKLERKRKENTRSRIREVNKTITTSRQRSADSDTVVVGSYGNVDEIVVESSLVDPSEIDDRIEEHHRKNSVSMSAAAGTLRRPGSGSPINPVPHSGGPGPGKFFNSFFGTNGRRDGLHVSAEEPRAGHISVIPVPNKLSNMTGEGTSFDEDIAALATQLSSDLSTAEQRDEMETTLIRSLITSYFSIVRKSIQDLVPKAVMHLLVNEVCQNMQNRLVEQLYKESLITELLQEDPALVAERDQCAAMLEVYKKAFAIINESM</sequence>
<keyword evidence="8" id="KW-0378">Hydrolase</keyword>
<comment type="caution">
    <text evidence="8">The sequence shown here is derived from an EMBL/GenBank/DDBJ whole genome shotgun (WGS) entry which is preliminary data.</text>
</comment>
<dbReference type="GO" id="GO:0016559">
    <property type="term" value="P:peroxisome fission"/>
    <property type="evidence" value="ECO:0007669"/>
    <property type="project" value="TreeGrafter"/>
</dbReference>
<dbReference type="Gene3D" id="1.20.120.1240">
    <property type="entry name" value="Dynamin, middle domain"/>
    <property type="match status" value="2"/>
</dbReference>
<feature type="domain" description="GED" evidence="6">
    <location>
        <begin position="1271"/>
        <end position="1358"/>
    </location>
</feature>
<dbReference type="PANTHER" id="PTHR11566">
    <property type="entry name" value="DYNAMIN"/>
    <property type="match status" value="1"/>
</dbReference>
<dbReference type="InterPro" id="IPR030381">
    <property type="entry name" value="G_DYNAMIN_dom"/>
</dbReference>
<dbReference type="PRINTS" id="PR00195">
    <property type="entry name" value="DYNAMIN"/>
</dbReference>
<protein>
    <submittedName>
        <fullName evidence="8">Dynamin- GTPase protein</fullName>
        <ecNumber evidence="8">3.6.5.5</ecNumber>
    </submittedName>
</protein>
<dbReference type="GO" id="GO:0004672">
    <property type="term" value="F:protein kinase activity"/>
    <property type="evidence" value="ECO:0007669"/>
    <property type="project" value="InterPro"/>
</dbReference>
<dbReference type="InterPro" id="IPR020850">
    <property type="entry name" value="GED_dom"/>
</dbReference>
<dbReference type="GO" id="GO:0005739">
    <property type="term" value="C:mitochondrion"/>
    <property type="evidence" value="ECO:0007669"/>
    <property type="project" value="TreeGrafter"/>
</dbReference>
<dbReference type="InterPro" id="IPR019762">
    <property type="entry name" value="Dynamin_GTPase_CS"/>
</dbReference>
<dbReference type="PROSITE" id="PS00108">
    <property type="entry name" value="PROTEIN_KINASE_ST"/>
    <property type="match status" value="1"/>
</dbReference>
<dbReference type="Pfam" id="PF00350">
    <property type="entry name" value="Dynamin_N"/>
    <property type="match status" value="1"/>
</dbReference>
<dbReference type="PROSITE" id="PS51718">
    <property type="entry name" value="G_DYNAMIN_2"/>
    <property type="match status" value="1"/>
</dbReference>
<feature type="region of interest" description="Disordered" evidence="4">
    <location>
        <begin position="1162"/>
        <end position="1196"/>
    </location>
</feature>
<dbReference type="InterPro" id="IPR000375">
    <property type="entry name" value="Dynamin_stalk"/>
</dbReference>
<evidence type="ECO:0000256" key="1">
    <source>
        <dbReference type="ARBA" id="ARBA00022741"/>
    </source>
</evidence>
<dbReference type="GO" id="GO:0000266">
    <property type="term" value="P:mitochondrial fission"/>
    <property type="evidence" value="ECO:0007669"/>
    <property type="project" value="TreeGrafter"/>
</dbReference>
<dbReference type="GO" id="GO:0005525">
    <property type="term" value="F:GTP binding"/>
    <property type="evidence" value="ECO:0007669"/>
    <property type="project" value="UniProtKB-KW"/>
</dbReference>
<evidence type="ECO:0000259" key="7">
    <source>
        <dbReference type="PROSITE" id="PS51718"/>
    </source>
</evidence>
<dbReference type="InterPro" id="IPR003130">
    <property type="entry name" value="GED"/>
</dbReference>
<keyword evidence="1 3" id="KW-0547">Nucleotide-binding</keyword>
<evidence type="ECO:0000313" key="9">
    <source>
        <dbReference type="Proteomes" id="UP001149813"/>
    </source>
</evidence>
<dbReference type="FunFam" id="3.40.50.300:FF:001027">
    <property type="entry name" value="dynamin-related protein 3A"/>
    <property type="match status" value="1"/>
</dbReference>
<dbReference type="CDD" id="cd08771">
    <property type="entry name" value="DLP_1"/>
    <property type="match status" value="1"/>
</dbReference>
<evidence type="ECO:0000256" key="2">
    <source>
        <dbReference type="ARBA" id="ARBA00023134"/>
    </source>
</evidence>
<organism evidence="8 9">
    <name type="scientific">Coemansia erecta</name>
    <dbReference type="NCBI Taxonomy" id="147472"/>
    <lineage>
        <taxon>Eukaryota</taxon>
        <taxon>Fungi</taxon>
        <taxon>Fungi incertae sedis</taxon>
        <taxon>Zoopagomycota</taxon>
        <taxon>Kickxellomycotina</taxon>
        <taxon>Kickxellomycetes</taxon>
        <taxon>Kickxellales</taxon>
        <taxon>Kickxellaceae</taxon>
        <taxon>Coemansia</taxon>
    </lineage>
</organism>
<dbReference type="GO" id="GO:0005874">
    <property type="term" value="C:microtubule"/>
    <property type="evidence" value="ECO:0007669"/>
    <property type="project" value="TreeGrafter"/>
</dbReference>
<dbReference type="GO" id="GO:0016020">
    <property type="term" value="C:membrane"/>
    <property type="evidence" value="ECO:0007669"/>
    <property type="project" value="TreeGrafter"/>
</dbReference>
<dbReference type="Pfam" id="PF00069">
    <property type="entry name" value="Pkinase"/>
    <property type="match status" value="1"/>
</dbReference>
<dbReference type="Pfam" id="PF02212">
    <property type="entry name" value="GED"/>
    <property type="match status" value="1"/>
</dbReference>
<dbReference type="Proteomes" id="UP001149813">
    <property type="component" value="Unassembled WGS sequence"/>
</dbReference>
<dbReference type="GO" id="GO:0006897">
    <property type="term" value="P:endocytosis"/>
    <property type="evidence" value="ECO:0007669"/>
    <property type="project" value="TreeGrafter"/>
</dbReference>
<dbReference type="InterPro" id="IPR000719">
    <property type="entry name" value="Prot_kinase_dom"/>
</dbReference>
<dbReference type="InterPro" id="IPR011009">
    <property type="entry name" value="Kinase-like_dom_sf"/>
</dbReference>
<reference evidence="8" key="1">
    <citation type="submission" date="2022-07" db="EMBL/GenBank/DDBJ databases">
        <title>Phylogenomic reconstructions and comparative analyses of Kickxellomycotina fungi.</title>
        <authorList>
            <person name="Reynolds N.K."/>
            <person name="Stajich J.E."/>
            <person name="Barry K."/>
            <person name="Grigoriev I.V."/>
            <person name="Crous P."/>
            <person name="Smith M.E."/>
        </authorList>
    </citation>
    <scope>NUCLEOTIDE SEQUENCE</scope>
    <source>
        <strain evidence="8">NBRC 32514</strain>
    </source>
</reference>
<dbReference type="PROSITE" id="PS51388">
    <property type="entry name" value="GED"/>
    <property type="match status" value="1"/>
</dbReference>
<dbReference type="Gene3D" id="3.30.1120.30">
    <property type="entry name" value="POLO box domain"/>
    <property type="match status" value="2"/>
</dbReference>
<dbReference type="InterPro" id="IPR001401">
    <property type="entry name" value="Dynamin_GTPase"/>
</dbReference>
<proteinExistence type="inferred from homology"/>
<dbReference type="SMART" id="SM00053">
    <property type="entry name" value="DYNc"/>
    <property type="match status" value="1"/>
</dbReference>
<dbReference type="GO" id="GO:0003924">
    <property type="term" value="F:GTPase activity"/>
    <property type="evidence" value="ECO:0007669"/>
    <property type="project" value="InterPro"/>
</dbReference>
<feature type="domain" description="Protein kinase" evidence="5">
    <location>
        <begin position="45"/>
        <end position="308"/>
    </location>
</feature>
<dbReference type="Pfam" id="PF01031">
    <property type="entry name" value="Dynamin_M"/>
    <property type="match status" value="1"/>
</dbReference>
<feature type="domain" description="Dynamin-type G" evidence="7">
    <location>
        <begin position="608"/>
        <end position="885"/>
    </location>
</feature>
<dbReference type="SMART" id="SM00220">
    <property type="entry name" value="S_TKc"/>
    <property type="match status" value="1"/>
</dbReference>
<gene>
    <name evidence="8" type="primary">DNM1</name>
    <name evidence="8" type="ORF">LPJ53_000125</name>
</gene>
<dbReference type="PROSITE" id="PS50011">
    <property type="entry name" value="PROTEIN_KINASE_DOM"/>
    <property type="match status" value="1"/>
</dbReference>
<dbReference type="Gene3D" id="3.40.50.300">
    <property type="entry name" value="P-loop containing nucleotide triphosphate hydrolases"/>
    <property type="match status" value="1"/>
</dbReference>
<accession>A0A9W7Y606</accession>
<evidence type="ECO:0000259" key="5">
    <source>
        <dbReference type="PROSITE" id="PS50011"/>
    </source>
</evidence>
<dbReference type="InterPro" id="IPR022812">
    <property type="entry name" value="Dynamin"/>
</dbReference>
<keyword evidence="9" id="KW-1185">Reference proteome</keyword>
<comment type="similarity">
    <text evidence="3">Belongs to the TRAFAC class dynamin-like GTPase superfamily. Dynamin/Fzo/YdjA family.</text>
</comment>
<dbReference type="GO" id="GO:0005777">
    <property type="term" value="C:peroxisome"/>
    <property type="evidence" value="ECO:0007669"/>
    <property type="project" value="TreeGrafter"/>
</dbReference>
<dbReference type="EC" id="3.6.5.5" evidence="8"/>
<dbReference type="SUPFAM" id="SSF52540">
    <property type="entry name" value="P-loop containing nucleoside triphosphate hydrolases"/>
    <property type="match status" value="1"/>
</dbReference>
<dbReference type="SUPFAM" id="SSF56112">
    <property type="entry name" value="Protein kinase-like (PK-like)"/>
    <property type="match status" value="1"/>
</dbReference>
<dbReference type="SUPFAM" id="SSF82615">
    <property type="entry name" value="Polo-box domain"/>
    <property type="match status" value="1"/>
</dbReference>
<dbReference type="Pfam" id="PF00659">
    <property type="entry name" value="POLO_box"/>
    <property type="match status" value="1"/>
</dbReference>
<keyword evidence="2 3" id="KW-0342">GTP-binding</keyword>
<dbReference type="PANTHER" id="PTHR11566:SF235">
    <property type="entry name" value="DYNAMIN-RELATED PROTEIN DNM1"/>
    <property type="match status" value="1"/>
</dbReference>
<dbReference type="InterPro" id="IPR045063">
    <property type="entry name" value="Dynamin_N"/>
</dbReference>
<evidence type="ECO:0000256" key="4">
    <source>
        <dbReference type="SAM" id="MobiDB-lite"/>
    </source>
</evidence>
<dbReference type="InterPro" id="IPR036947">
    <property type="entry name" value="POLO_box_dom_sf"/>
</dbReference>
<dbReference type="PROSITE" id="PS00410">
    <property type="entry name" value="G_DYNAMIN_1"/>
    <property type="match status" value="1"/>
</dbReference>
<dbReference type="GO" id="GO:0008017">
    <property type="term" value="F:microtubule binding"/>
    <property type="evidence" value="ECO:0007669"/>
    <property type="project" value="TreeGrafter"/>
</dbReference>
<dbReference type="InterPro" id="IPR027417">
    <property type="entry name" value="P-loop_NTPase"/>
</dbReference>
<evidence type="ECO:0000313" key="8">
    <source>
        <dbReference type="EMBL" id="KAJ1725646.1"/>
    </source>
</evidence>
<dbReference type="InterPro" id="IPR008271">
    <property type="entry name" value="Ser/Thr_kinase_AS"/>
</dbReference>
<dbReference type="GO" id="GO:0048312">
    <property type="term" value="P:intracellular distribution of mitochondria"/>
    <property type="evidence" value="ECO:0007669"/>
    <property type="project" value="TreeGrafter"/>
</dbReference>
<dbReference type="SMART" id="SM00302">
    <property type="entry name" value="GED"/>
    <property type="match status" value="1"/>
</dbReference>
<dbReference type="GO" id="GO:0005524">
    <property type="term" value="F:ATP binding"/>
    <property type="evidence" value="ECO:0007669"/>
    <property type="project" value="InterPro"/>
</dbReference>
<evidence type="ECO:0000259" key="6">
    <source>
        <dbReference type="PROSITE" id="PS51388"/>
    </source>
</evidence>
<dbReference type="EMBL" id="JANBOJ010000002">
    <property type="protein sequence ID" value="KAJ1725646.1"/>
    <property type="molecule type" value="Genomic_DNA"/>
</dbReference>
<dbReference type="Gene3D" id="1.10.510.10">
    <property type="entry name" value="Transferase(Phosphotransferase) domain 1"/>
    <property type="match status" value="1"/>
</dbReference>
<name>A0A9W7Y606_9FUNG</name>
<evidence type="ECO:0000256" key="3">
    <source>
        <dbReference type="RuleBase" id="RU003932"/>
    </source>
</evidence>
<dbReference type="InterPro" id="IPR000959">
    <property type="entry name" value="POLO_box_dom"/>
</dbReference>